<dbReference type="EMBL" id="MFCA01000029">
    <property type="protein sequence ID" value="OGE01122.1"/>
    <property type="molecule type" value="Genomic_DNA"/>
</dbReference>
<name>A0A1F5HAR4_9BACT</name>
<dbReference type="Proteomes" id="UP000176751">
    <property type="component" value="Unassembled WGS sequence"/>
</dbReference>
<dbReference type="GO" id="GO:1990904">
    <property type="term" value="C:ribonucleoprotein complex"/>
    <property type="evidence" value="ECO:0007669"/>
    <property type="project" value="UniProtKB-KW"/>
</dbReference>
<dbReference type="PANTHER" id="PTHR21349:SF0">
    <property type="entry name" value="LARGE RIBOSOMAL SUBUNIT PROTEIN BL21M"/>
    <property type="match status" value="1"/>
</dbReference>
<evidence type="ECO:0000256" key="4">
    <source>
        <dbReference type="HAMAP-Rule" id="MF_01363"/>
    </source>
</evidence>
<evidence type="ECO:0000256" key="1">
    <source>
        <dbReference type="ARBA" id="ARBA00008563"/>
    </source>
</evidence>
<dbReference type="GO" id="GO:0005840">
    <property type="term" value="C:ribosome"/>
    <property type="evidence" value="ECO:0007669"/>
    <property type="project" value="UniProtKB-KW"/>
</dbReference>
<evidence type="ECO:0000313" key="7">
    <source>
        <dbReference type="Proteomes" id="UP000176751"/>
    </source>
</evidence>
<keyword evidence="4 5" id="KW-0694">RNA-binding</keyword>
<evidence type="ECO:0000256" key="3">
    <source>
        <dbReference type="ARBA" id="ARBA00023274"/>
    </source>
</evidence>
<keyword evidence="4 5" id="KW-0699">rRNA-binding</keyword>
<sequence length="105" mass="11999">MNTWAVIQTGGKQYKVSEGQTVAVEKLKAGDSGKVRFDKVLLVKQDNGITLGKPFIENAKILGKIIENFKDKKIKVVKFKSKSHYRRTQSHRQKKTRLLIEKIES</sequence>
<dbReference type="PANTHER" id="PTHR21349">
    <property type="entry name" value="50S RIBOSOMAL PROTEIN L21"/>
    <property type="match status" value="1"/>
</dbReference>
<keyword evidence="3 4" id="KW-0687">Ribonucleoprotein</keyword>
<dbReference type="NCBIfam" id="TIGR00061">
    <property type="entry name" value="L21"/>
    <property type="match status" value="1"/>
</dbReference>
<dbReference type="GO" id="GO:0003735">
    <property type="term" value="F:structural constituent of ribosome"/>
    <property type="evidence" value="ECO:0007669"/>
    <property type="project" value="InterPro"/>
</dbReference>
<dbReference type="GO" id="GO:0006412">
    <property type="term" value="P:translation"/>
    <property type="evidence" value="ECO:0007669"/>
    <property type="project" value="UniProtKB-UniRule"/>
</dbReference>
<dbReference type="InterPro" id="IPR028909">
    <property type="entry name" value="bL21-like"/>
</dbReference>
<dbReference type="GO" id="GO:0005737">
    <property type="term" value="C:cytoplasm"/>
    <property type="evidence" value="ECO:0007669"/>
    <property type="project" value="UniProtKB-ARBA"/>
</dbReference>
<dbReference type="InterPro" id="IPR036164">
    <property type="entry name" value="bL21-like_sf"/>
</dbReference>
<gene>
    <name evidence="4" type="primary">rplU</name>
    <name evidence="6" type="ORF">A2196_00220</name>
</gene>
<comment type="caution">
    <text evidence="6">The sequence shown here is derived from an EMBL/GenBank/DDBJ whole genome shotgun (WGS) entry which is preliminary data.</text>
</comment>
<evidence type="ECO:0000313" key="6">
    <source>
        <dbReference type="EMBL" id="OGE01122.1"/>
    </source>
</evidence>
<evidence type="ECO:0000256" key="5">
    <source>
        <dbReference type="RuleBase" id="RU000562"/>
    </source>
</evidence>
<reference evidence="6 7" key="1">
    <citation type="journal article" date="2016" name="Nat. Commun.">
        <title>Thousands of microbial genomes shed light on interconnected biogeochemical processes in an aquifer system.</title>
        <authorList>
            <person name="Anantharaman K."/>
            <person name="Brown C.T."/>
            <person name="Hug L.A."/>
            <person name="Sharon I."/>
            <person name="Castelle C.J."/>
            <person name="Probst A.J."/>
            <person name="Thomas B.C."/>
            <person name="Singh A."/>
            <person name="Wilkins M.J."/>
            <person name="Karaoz U."/>
            <person name="Brodie E.L."/>
            <person name="Williams K.H."/>
            <person name="Hubbard S.S."/>
            <person name="Banfield J.F."/>
        </authorList>
    </citation>
    <scope>NUCLEOTIDE SEQUENCE [LARGE SCALE GENOMIC DNA]</scope>
</reference>
<dbReference type="STRING" id="1797737.A2196_00220"/>
<dbReference type="AlphaFoldDB" id="A0A1F5HAR4"/>
<evidence type="ECO:0000256" key="2">
    <source>
        <dbReference type="ARBA" id="ARBA00022980"/>
    </source>
</evidence>
<comment type="subunit">
    <text evidence="4">Part of the 50S ribosomal subunit. Contacts protein L20.</text>
</comment>
<proteinExistence type="inferred from homology"/>
<keyword evidence="2 4" id="KW-0689">Ribosomal protein</keyword>
<dbReference type="GO" id="GO:0019843">
    <property type="term" value="F:rRNA binding"/>
    <property type="evidence" value="ECO:0007669"/>
    <property type="project" value="UniProtKB-UniRule"/>
</dbReference>
<dbReference type="SUPFAM" id="SSF141091">
    <property type="entry name" value="L21p-like"/>
    <property type="match status" value="1"/>
</dbReference>
<dbReference type="Pfam" id="PF00829">
    <property type="entry name" value="Ribosomal_L21p"/>
    <property type="match status" value="1"/>
</dbReference>
<comment type="similarity">
    <text evidence="1 4 5">Belongs to the bacterial ribosomal protein bL21 family.</text>
</comment>
<dbReference type="InterPro" id="IPR001787">
    <property type="entry name" value="Ribosomal_bL21"/>
</dbReference>
<organism evidence="6 7">
    <name type="scientific">Candidatus Curtissbacteria bacterium RIFOXYA1_FULL_41_14</name>
    <dbReference type="NCBI Taxonomy" id="1797737"/>
    <lineage>
        <taxon>Bacteria</taxon>
        <taxon>Candidatus Curtissiibacteriota</taxon>
    </lineage>
</organism>
<protein>
    <recommendedName>
        <fullName evidence="4">Large ribosomal subunit protein bL21</fullName>
    </recommendedName>
</protein>
<dbReference type="HAMAP" id="MF_01363">
    <property type="entry name" value="Ribosomal_bL21"/>
    <property type="match status" value="1"/>
</dbReference>
<accession>A0A1F5HAR4</accession>
<comment type="function">
    <text evidence="4 5">This protein binds to 23S rRNA in the presence of protein L20.</text>
</comment>